<name>A0A7S3CMD2_9SPIT</name>
<dbReference type="GO" id="GO:0006511">
    <property type="term" value="P:ubiquitin-dependent protein catabolic process"/>
    <property type="evidence" value="ECO:0007669"/>
    <property type="project" value="InterPro"/>
</dbReference>
<organism evidence="4">
    <name type="scientific">Strombidium rassoulzadegani</name>
    <dbReference type="NCBI Taxonomy" id="1082188"/>
    <lineage>
        <taxon>Eukaryota</taxon>
        <taxon>Sar</taxon>
        <taxon>Alveolata</taxon>
        <taxon>Ciliophora</taxon>
        <taxon>Intramacronucleata</taxon>
        <taxon>Spirotrichea</taxon>
        <taxon>Oligotrichia</taxon>
        <taxon>Strombidiidae</taxon>
        <taxon>Strombidium</taxon>
    </lineage>
</organism>
<dbReference type="SMART" id="SM00512">
    <property type="entry name" value="Skp1"/>
    <property type="match status" value="1"/>
</dbReference>
<feature type="region of interest" description="Disordered" evidence="3">
    <location>
        <begin position="60"/>
        <end position="82"/>
    </location>
</feature>
<reference evidence="4" key="1">
    <citation type="submission" date="2021-01" db="EMBL/GenBank/DDBJ databases">
        <authorList>
            <person name="Corre E."/>
            <person name="Pelletier E."/>
            <person name="Niang G."/>
            <person name="Scheremetjew M."/>
            <person name="Finn R."/>
            <person name="Kale V."/>
            <person name="Holt S."/>
            <person name="Cochrane G."/>
            <person name="Meng A."/>
            <person name="Brown T."/>
            <person name="Cohen L."/>
        </authorList>
    </citation>
    <scope>NUCLEOTIDE SEQUENCE</scope>
    <source>
        <strain evidence="4">Ras09</strain>
    </source>
</reference>
<protein>
    <recommendedName>
        <fullName evidence="2">Elongin-C</fullName>
    </recommendedName>
</protein>
<proteinExistence type="inferred from homology"/>
<evidence type="ECO:0000256" key="1">
    <source>
        <dbReference type="ARBA" id="ARBA00009993"/>
    </source>
</evidence>
<dbReference type="InterPro" id="IPR001232">
    <property type="entry name" value="SKP1-like"/>
</dbReference>
<dbReference type="PANTHER" id="PTHR20648">
    <property type="entry name" value="ELONGIN-C"/>
    <property type="match status" value="1"/>
</dbReference>
<dbReference type="EMBL" id="HBIA01007467">
    <property type="protein sequence ID" value="CAE0232055.1"/>
    <property type="molecule type" value="Transcribed_RNA"/>
</dbReference>
<dbReference type="InterPro" id="IPR011333">
    <property type="entry name" value="SKP1/BTB/POZ_sf"/>
</dbReference>
<dbReference type="Gene3D" id="3.30.710.10">
    <property type="entry name" value="Potassium Channel Kv1.1, Chain A"/>
    <property type="match status" value="1"/>
</dbReference>
<evidence type="ECO:0000256" key="2">
    <source>
        <dbReference type="ARBA" id="ARBA00021347"/>
    </source>
</evidence>
<evidence type="ECO:0000256" key="3">
    <source>
        <dbReference type="SAM" id="MobiDB-lite"/>
    </source>
</evidence>
<sequence length="133" mass="15279">MKAAAAPKKEVIYEKPTQFVQAVKYIKLVSSDLKVFFVNKDVCMISNHLKNVLTNNLNKAPSEYDKEEDTEEKPPLPHPDGTHLNITSDILEVCIKFMHYKTVNRKISFQRPNFDIDKEIALDVLKASIYLQV</sequence>
<dbReference type="AlphaFoldDB" id="A0A7S3CMD2"/>
<gene>
    <name evidence="4" type="ORF">SRAS04492_LOCUS3853</name>
</gene>
<dbReference type="InterPro" id="IPR039948">
    <property type="entry name" value="ELC1"/>
</dbReference>
<comment type="similarity">
    <text evidence="1">Belongs to the SKP1 family.</text>
</comment>
<dbReference type="SUPFAM" id="SSF54695">
    <property type="entry name" value="POZ domain"/>
    <property type="match status" value="1"/>
</dbReference>
<evidence type="ECO:0000313" key="4">
    <source>
        <dbReference type="EMBL" id="CAE0232055.1"/>
    </source>
</evidence>
<accession>A0A7S3CMD2</accession>